<protein>
    <submittedName>
        <fullName evidence="2">Uncharacterized protein</fullName>
    </submittedName>
</protein>
<proteinExistence type="predicted"/>
<organism evidence="2 3">
    <name type="scientific">Emiliania huxleyi (strain CCMP1516)</name>
    <dbReference type="NCBI Taxonomy" id="280463"/>
    <lineage>
        <taxon>Eukaryota</taxon>
        <taxon>Haptista</taxon>
        <taxon>Haptophyta</taxon>
        <taxon>Prymnesiophyceae</taxon>
        <taxon>Isochrysidales</taxon>
        <taxon>Noelaerhabdaceae</taxon>
        <taxon>Emiliania</taxon>
    </lineage>
</organism>
<dbReference type="EnsemblProtists" id="EOD33745">
    <property type="protein sequence ID" value="EOD33745"/>
    <property type="gene ID" value="EMIHUDRAFT_455702"/>
</dbReference>
<dbReference type="PaxDb" id="2903-EOD33745"/>
<reference evidence="2" key="2">
    <citation type="submission" date="2024-10" db="UniProtKB">
        <authorList>
            <consortium name="EnsemblProtists"/>
        </authorList>
    </citation>
    <scope>IDENTIFICATION</scope>
</reference>
<dbReference type="HOGENOM" id="CLU_919632_0_0_1"/>
<dbReference type="GeneID" id="17279015"/>
<keyword evidence="3" id="KW-1185">Reference proteome</keyword>
<reference evidence="3" key="1">
    <citation type="journal article" date="2013" name="Nature">
        <title>Pan genome of the phytoplankton Emiliania underpins its global distribution.</title>
        <authorList>
            <person name="Read B.A."/>
            <person name="Kegel J."/>
            <person name="Klute M.J."/>
            <person name="Kuo A."/>
            <person name="Lefebvre S.C."/>
            <person name="Maumus F."/>
            <person name="Mayer C."/>
            <person name="Miller J."/>
            <person name="Monier A."/>
            <person name="Salamov A."/>
            <person name="Young J."/>
            <person name="Aguilar M."/>
            <person name="Claverie J.M."/>
            <person name="Frickenhaus S."/>
            <person name="Gonzalez K."/>
            <person name="Herman E.K."/>
            <person name="Lin Y.C."/>
            <person name="Napier J."/>
            <person name="Ogata H."/>
            <person name="Sarno A.F."/>
            <person name="Shmutz J."/>
            <person name="Schroeder D."/>
            <person name="de Vargas C."/>
            <person name="Verret F."/>
            <person name="von Dassow P."/>
            <person name="Valentin K."/>
            <person name="Van de Peer Y."/>
            <person name="Wheeler G."/>
            <person name="Dacks J.B."/>
            <person name="Delwiche C.F."/>
            <person name="Dyhrman S.T."/>
            <person name="Glockner G."/>
            <person name="John U."/>
            <person name="Richards T."/>
            <person name="Worden A.Z."/>
            <person name="Zhang X."/>
            <person name="Grigoriev I.V."/>
            <person name="Allen A.E."/>
            <person name="Bidle K."/>
            <person name="Borodovsky M."/>
            <person name="Bowler C."/>
            <person name="Brownlee C."/>
            <person name="Cock J.M."/>
            <person name="Elias M."/>
            <person name="Gladyshev V.N."/>
            <person name="Groth M."/>
            <person name="Guda C."/>
            <person name="Hadaegh A."/>
            <person name="Iglesias-Rodriguez M.D."/>
            <person name="Jenkins J."/>
            <person name="Jones B.M."/>
            <person name="Lawson T."/>
            <person name="Leese F."/>
            <person name="Lindquist E."/>
            <person name="Lobanov A."/>
            <person name="Lomsadze A."/>
            <person name="Malik S.B."/>
            <person name="Marsh M.E."/>
            <person name="Mackinder L."/>
            <person name="Mock T."/>
            <person name="Mueller-Roeber B."/>
            <person name="Pagarete A."/>
            <person name="Parker M."/>
            <person name="Probert I."/>
            <person name="Quesneville H."/>
            <person name="Raines C."/>
            <person name="Rensing S.A."/>
            <person name="Riano-Pachon D.M."/>
            <person name="Richier S."/>
            <person name="Rokitta S."/>
            <person name="Shiraiwa Y."/>
            <person name="Soanes D.M."/>
            <person name="van der Giezen M."/>
            <person name="Wahlund T.M."/>
            <person name="Williams B."/>
            <person name="Wilson W."/>
            <person name="Wolfe G."/>
            <person name="Wurch L.L."/>
        </authorList>
    </citation>
    <scope>NUCLEOTIDE SEQUENCE</scope>
</reference>
<sequence>MTWTKGHHYLHRAGGLGWVAPSAASIAVHYLKQHDGPSGPNGSRYGEWLHTHAASSASARPAFPPLLWRFEQPPLAAQQDRGDDLDLSAADAGELRVPPPRLTAMQPEVHAWYIRTCGERSSVALMRAADRALQPSAGPRGSRGAVDYYGGNPVAWPGYGCHPSRFSADPAAAWQAVGRAAGANGSSAAVLGERWGQRRAEPSAPSAARKQAPPARARTAALLAMRAPRGGARRLQGTQLPGGAIAAARTAAAAVAVQSSATQRADSVAAREERALRALRRLREEGPRVVGWEEVAAWERAFG</sequence>
<evidence type="ECO:0000256" key="1">
    <source>
        <dbReference type="SAM" id="MobiDB-lite"/>
    </source>
</evidence>
<name>A0A0D3KDB0_EMIH1</name>
<dbReference type="KEGG" id="ehx:EMIHUDRAFT_455702"/>
<dbReference type="Proteomes" id="UP000013827">
    <property type="component" value="Unassembled WGS sequence"/>
</dbReference>
<feature type="region of interest" description="Disordered" evidence="1">
    <location>
        <begin position="195"/>
        <end position="214"/>
    </location>
</feature>
<evidence type="ECO:0000313" key="2">
    <source>
        <dbReference type="EnsemblProtists" id="EOD33745"/>
    </source>
</evidence>
<evidence type="ECO:0000313" key="3">
    <source>
        <dbReference type="Proteomes" id="UP000013827"/>
    </source>
</evidence>
<feature type="compositionally biased region" description="Low complexity" evidence="1">
    <location>
        <begin position="202"/>
        <end position="214"/>
    </location>
</feature>
<dbReference type="RefSeq" id="XP_005786174.1">
    <property type="nucleotide sequence ID" value="XM_005786117.1"/>
</dbReference>
<accession>A0A0D3KDB0</accession>
<dbReference type="AlphaFoldDB" id="A0A0D3KDB0"/>